<feature type="domain" description="AF4/FMR2 C-terminal homology" evidence="6">
    <location>
        <begin position="933"/>
        <end position="1160"/>
    </location>
</feature>
<dbReference type="OrthoDB" id="6382204at2759"/>
<dbReference type="Gene3D" id="6.10.250.2670">
    <property type="match status" value="1"/>
</dbReference>
<dbReference type="InterPro" id="IPR043639">
    <property type="entry name" value="AF4_int"/>
</dbReference>
<sequence>SLCNEDRNLLRIREKERRNQEALEDKKQFSEKTPLFAEPYKTNKEDELSSRIQNMLGNYEEVKEFMSSKSCQNLIGIPMSVAPQFPTGQPDRLYFPEKAIRTLPSSFQHLTRRPPVGPMIVPPHPPSHSSHYQKAQSGTEPASGLHSKSRSLPSAQSHSQEHDHGGGWDTQAGFPHSHNDKPGSREGHAHGLQASPLALSPFLPCLLSSPVAPLSPLHSSQHINSRSQNSSKSHGSTYSQTKSLQNLVTGSQEKESWDSPAITLTSTTQPSSQTFPSSLTSKASAMQQKPTAYVRPMDGQDQVPFESLELKPLLEEYHEGPNEDVSDLKAKVKAELSRLETLSKPKEETDEDLSGLKEMTRSWPPPLTALNTPTKAEPSKFPFPTKDGGGWFVLQSTNQIFISACCFKMSAPWLIFIFWLSFRMLQDDLQLSDSEESGDDQVVEKSPSSLAPPSYSSLQSQPKSVASAHSSTSESGSTSDSDSSSDSETENHLSDSEANDPARAPAPEAEPPTSNKWQLDNWLTKVNPPAVPTESLSDIARGDGREEGKKQEQSISSNLSQQHAELREPSHRSQVARAPQEAPLLTKRSCQKPPAHAEEPLPRQTVGIKRPSKPLVHEGPKRGLKVESEPGPLEVTDQSFRDKPKVKKTVKTKSHDRKDLKPGLQEPSEKKKGKGSHQANAKPFLEPRLMGDAQARDAHSPLPQGQGTTHIRTSNHKPQDLHKEKLPLPLGEKLLSPVRDPPTRELLVVKIDLCHLEKIPQPPRKNGHQRNGETKSLPGARKQDLKRKATDTLEQSLKKKKRGEKEETDRKKMKSEKNPKSSQSSANEDSSKLKASKASSETQKKEVLPPLPAVFAAQPAPKSAKITQKRARNEIDELPAMNSPARNKSNHKDPLLAKHRKVEGNDTELSKGIKGSAGDVTKPFPVPSVPNGTSKPRRPLLKFEKQHSKEYYIEQAQRLKHKADAMTDKTGKAFQYLEAALLFIEYGIALESDVLEPKSAYSIFSDTIVLIKFIMTLKPFADSSVSSHGKIFAVLRMRCQSILHMAMFGYKKDTAMRYSRLLNDHFKSNFRVIQAPSPGVARSTGLPSPLSPIPSPAGSVNSQLGSNDSNSVGHSTGSTVTVSCHISSVTSSYVNITSYILHAYEIWEKADALARKNKGKF</sequence>
<evidence type="ECO:0000256" key="4">
    <source>
        <dbReference type="ARBA" id="ARBA00023242"/>
    </source>
</evidence>
<evidence type="ECO:0000313" key="7">
    <source>
        <dbReference type="EMBL" id="NWH31658.1"/>
    </source>
</evidence>
<reference evidence="7" key="1">
    <citation type="submission" date="2019-10" db="EMBL/GenBank/DDBJ databases">
        <title>Bird 10,000 Genomes (B10K) Project - Family phase.</title>
        <authorList>
            <person name="Zhang G."/>
        </authorList>
    </citation>
    <scope>NUCLEOTIDE SEQUENCE</scope>
    <source>
        <strain evidence="7">B10K-IZ-033-78</strain>
        <tissue evidence="7">Muscle</tissue>
    </source>
</reference>
<evidence type="ECO:0000256" key="1">
    <source>
        <dbReference type="ARBA" id="ARBA00004123"/>
    </source>
</evidence>
<feature type="compositionally biased region" description="Basic and acidic residues" evidence="5">
    <location>
        <begin position="615"/>
        <end position="628"/>
    </location>
</feature>
<comment type="caution">
    <text evidence="7">The sequence shown here is derived from an EMBL/GenBank/DDBJ whole genome shotgun (WGS) entry which is preliminary data.</text>
</comment>
<feature type="compositionally biased region" description="Basic and acidic residues" evidence="5">
    <location>
        <begin position="540"/>
        <end position="552"/>
    </location>
</feature>
<organism evidence="7 8">
    <name type="scientific">Chloropsis hardwickii</name>
    <dbReference type="NCBI Taxonomy" id="667144"/>
    <lineage>
        <taxon>Eukaryota</taxon>
        <taxon>Metazoa</taxon>
        <taxon>Chordata</taxon>
        <taxon>Craniata</taxon>
        <taxon>Vertebrata</taxon>
        <taxon>Euteleostomi</taxon>
        <taxon>Archelosauria</taxon>
        <taxon>Archosauria</taxon>
        <taxon>Dinosauria</taxon>
        <taxon>Saurischia</taxon>
        <taxon>Theropoda</taxon>
        <taxon>Coelurosauria</taxon>
        <taxon>Aves</taxon>
        <taxon>Neognathae</taxon>
        <taxon>Neoaves</taxon>
        <taxon>Telluraves</taxon>
        <taxon>Australaves</taxon>
        <taxon>Passeriformes</taxon>
        <taxon>Corvoidea</taxon>
        <taxon>Irenidae</taxon>
        <taxon>Chloropsis</taxon>
    </lineage>
</organism>
<comment type="similarity">
    <text evidence="2">Belongs to the AF4 family.</text>
</comment>
<evidence type="ECO:0000259" key="6">
    <source>
        <dbReference type="Pfam" id="PF18876"/>
    </source>
</evidence>
<feature type="compositionally biased region" description="Low complexity" evidence="5">
    <location>
        <begin position="445"/>
        <end position="482"/>
    </location>
</feature>
<dbReference type="Proteomes" id="UP000640999">
    <property type="component" value="Unassembled WGS sequence"/>
</dbReference>
<dbReference type="AlphaFoldDB" id="A0A850UP51"/>
<accession>A0A850UP51</accession>
<feature type="compositionally biased region" description="Basic and acidic residues" evidence="5">
    <location>
        <begin position="177"/>
        <end position="189"/>
    </location>
</feature>
<feature type="compositionally biased region" description="Basic and acidic residues" evidence="5">
    <location>
        <begin position="717"/>
        <end position="726"/>
    </location>
</feature>
<feature type="region of interest" description="Disordered" evidence="5">
    <location>
        <begin position="435"/>
        <end position="868"/>
    </location>
</feature>
<keyword evidence="8" id="KW-1185">Reference proteome</keyword>
<feature type="region of interest" description="Disordered" evidence="5">
    <location>
        <begin position="217"/>
        <end position="240"/>
    </location>
</feature>
<name>A0A850UP51_9CORV</name>
<feature type="region of interest" description="Disordered" evidence="5">
    <location>
        <begin position="110"/>
        <end position="190"/>
    </location>
</feature>
<dbReference type="EMBL" id="WEIW01000196">
    <property type="protein sequence ID" value="NWH31658.1"/>
    <property type="molecule type" value="Genomic_DNA"/>
</dbReference>
<dbReference type="Pfam" id="PF05110">
    <property type="entry name" value="AF-4"/>
    <property type="match status" value="1"/>
</dbReference>
<dbReference type="PANTHER" id="PTHR10528:SF6">
    <property type="entry name" value="AF4_FMR2 FAMILY MEMBER 1"/>
    <property type="match status" value="1"/>
</dbReference>
<dbReference type="Pfam" id="PF18875">
    <property type="entry name" value="AF4_int"/>
    <property type="match status" value="1"/>
</dbReference>
<feature type="non-terminal residue" evidence="7">
    <location>
        <position position="1161"/>
    </location>
</feature>
<evidence type="ECO:0000256" key="2">
    <source>
        <dbReference type="ARBA" id="ARBA00007354"/>
    </source>
</evidence>
<feature type="compositionally biased region" description="Basic residues" evidence="5">
    <location>
        <begin position="644"/>
        <end position="655"/>
    </location>
</feature>
<evidence type="ECO:0000256" key="5">
    <source>
        <dbReference type="SAM" id="MobiDB-lite"/>
    </source>
</evidence>
<evidence type="ECO:0000256" key="3">
    <source>
        <dbReference type="ARBA" id="ARBA00022553"/>
    </source>
</evidence>
<feature type="region of interest" description="Disordered" evidence="5">
    <location>
        <begin position="908"/>
        <end position="938"/>
    </location>
</feature>
<feature type="compositionally biased region" description="Polar residues" evidence="5">
    <location>
        <begin position="703"/>
        <end position="712"/>
    </location>
</feature>
<feature type="compositionally biased region" description="Basic and acidic residues" evidence="5">
    <location>
        <begin position="803"/>
        <end position="819"/>
    </location>
</feature>
<feature type="compositionally biased region" description="Polar residues" evidence="5">
    <location>
        <begin position="1100"/>
        <end position="1113"/>
    </location>
</feature>
<dbReference type="InterPro" id="IPR007797">
    <property type="entry name" value="AF4/FMR2"/>
</dbReference>
<feature type="region of interest" description="Disordered" evidence="5">
    <location>
        <begin position="344"/>
        <end position="381"/>
    </location>
</feature>
<dbReference type="GO" id="GO:0032783">
    <property type="term" value="C:super elongation complex"/>
    <property type="evidence" value="ECO:0007669"/>
    <property type="project" value="TreeGrafter"/>
</dbReference>
<feature type="region of interest" description="Disordered" evidence="5">
    <location>
        <begin position="263"/>
        <end position="290"/>
    </location>
</feature>
<evidence type="ECO:0000313" key="8">
    <source>
        <dbReference type="Proteomes" id="UP000640999"/>
    </source>
</evidence>
<dbReference type="PANTHER" id="PTHR10528">
    <property type="entry name" value="AF4/FMR2 FAMILY MEMBER"/>
    <property type="match status" value="1"/>
</dbReference>
<dbReference type="Pfam" id="PF18876">
    <property type="entry name" value="AFF4_CHD"/>
    <property type="match status" value="1"/>
</dbReference>
<feature type="compositionally biased region" description="Basic and acidic residues" evidence="5">
    <location>
        <begin position="781"/>
        <end position="791"/>
    </location>
</feature>
<keyword evidence="4" id="KW-0539">Nucleus</keyword>
<protein>
    <submittedName>
        <fullName evidence="7">AFF1 protein</fullName>
    </submittedName>
</protein>
<feature type="compositionally biased region" description="Pro residues" evidence="5">
    <location>
        <begin position="115"/>
        <end position="126"/>
    </location>
</feature>
<gene>
    <name evidence="7" type="primary">Aff1</name>
    <name evidence="7" type="ORF">CHLHAR_R03141</name>
</gene>
<feature type="region of interest" description="Disordered" evidence="5">
    <location>
        <begin position="1081"/>
        <end position="1113"/>
    </location>
</feature>
<proteinExistence type="inferred from homology"/>
<keyword evidence="3" id="KW-0597">Phosphoprotein</keyword>
<feature type="compositionally biased region" description="Polar residues" evidence="5">
    <location>
        <begin position="221"/>
        <end position="240"/>
    </location>
</feature>
<dbReference type="InterPro" id="IPR043640">
    <property type="entry name" value="AF4/FMR2_CHD"/>
</dbReference>
<feature type="compositionally biased region" description="Polar residues" evidence="5">
    <location>
        <begin position="553"/>
        <end position="563"/>
    </location>
</feature>
<feature type="compositionally biased region" description="Low complexity" evidence="5">
    <location>
        <begin position="263"/>
        <end position="281"/>
    </location>
</feature>
<feature type="non-terminal residue" evidence="7">
    <location>
        <position position="1"/>
    </location>
</feature>
<dbReference type="GO" id="GO:0010468">
    <property type="term" value="P:regulation of gene expression"/>
    <property type="evidence" value="ECO:0007669"/>
    <property type="project" value="InterPro"/>
</dbReference>
<comment type="subcellular location">
    <subcellularLocation>
        <location evidence="1">Nucleus</location>
    </subcellularLocation>
</comment>